<evidence type="ECO:0000313" key="4">
    <source>
        <dbReference type="Proteomes" id="UP000274225"/>
    </source>
</evidence>
<dbReference type="InterPro" id="IPR002559">
    <property type="entry name" value="Transposase_11"/>
</dbReference>
<dbReference type="InterPro" id="IPR024473">
    <property type="entry name" value="Transposases_IS4_N"/>
</dbReference>
<dbReference type="Proteomes" id="UP000274225">
    <property type="component" value="Unassembled WGS sequence"/>
</dbReference>
<dbReference type="EMBL" id="UYIT01000010">
    <property type="protein sequence ID" value="VDG96187.1"/>
    <property type="molecule type" value="Genomic_DNA"/>
</dbReference>
<accession>A0A3P6LUP5</accession>
<dbReference type="GO" id="GO:0003677">
    <property type="term" value="F:DNA binding"/>
    <property type="evidence" value="ECO:0007669"/>
    <property type="project" value="InterPro"/>
</dbReference>
<dbReference type="PANTHER" id="PTHR37529:SF1">
    <property type="entry name" value="TRANSPOSASE INSG FOR INSERTION SEQUENCE ELEMENT IS4-RELATED"/>
    <property type="match status" value="1"/>
</dbReference>
<dbReference type="Pfam" id="PF13006">
    <property type="entry name" value="Nterm_IS4"/>
    <property type="match status" value="1"/>
</dbReference>
<feature type="domain" description="Transposase IS4 N-terminal" evidence="2">
    <location>
        <begin position="1"/>
        <end position="57"/>
    </location>
</feature>
<dbReference type="Pfam" id="PF01609">
    <property type="entry name" value="DDE_Tnp_1"/>
    <property type="match status" value="1"/>
</dbReference>
<evidence type="ECO:0000259" key="2">
    <source>
        <dbReference type="Pfam" id="PF13006"/>
    </source>
</evidence>
<dbReference type="GO" id="GO:0006313">
    <property type="term" value="P:DNA transposition"/>
    <property type="evidence" value="ECO:0007669"/>
    <property type="project" value="InterPro"/>
</dbReference>
<sequence length="486" mass="54065">MMVWCIVGMALERKEPLHQIVNRLDIMLPGNRPFVAPSAVIQARQRLGSEAVRRVFTKTAQLWHNATPHPHWCGLTLLAIDGVFWRTPDTPENDAAFPRQTHAGNPALYPQVKMVCQMELTSHLLTAAAFGTMKNSENELAEQLIEQTGDNTLTLMDKGYYSLGLLNAWSLAGEHRHWMIPLRKGAQYEELRKLGKGDHLVKLKTSPQARKKWPGLGNEVTARLLTVTRKGKVCHLLTSMTDAMRFPGGEMADLYSHRWEIELGYREIKQTMQLSRLTLRSKKPELVEQELWGVLLAYNLVRYQMIKMAEHLKGYWPNQLSFSESCGMVMRMLMTLQGASPGRIPELMRDLASMGQLVKLPTRRGRAFPRVVKERPWKYPTAPKKSQSVALLTGITPGCAVSASRPAHAVSAFPSPFLPFCGPGNGSSGSPLRCNVPAGRPLSAASSDNDPGSAPYSSRRPFFSTCTHASIFLRLSAPGFSTVIPS</sequence>
<evidence type="ECO:0000259" key="1">
    <source>
        <dbReference type="Pfam" id="PF01609"/>
    </source>
</evidence>
<reference evidence="3 4" key="1">
    <citation type="submission" date="2018-11" db="EMBL/GenBank/DDBJ databases">
        <authorList>
            <consortium name="Pathogen Informatics"/>
        </authorList>
    </citation>
    <scope>NUCLEOTIDE SEQUENCE [LARGE SCALE GENOMIC DNA]</scope>
    <source>
        <strain evidence="3 4">NCTC11868</strain>
    </source>
</reference>
<dbReference type="PANTHER" id="PTHR37529">
    <property type="entry name" value="TRANSPOSASE INSG FOR INSERTION SEQUENCE ELEMENT IS4-RELATED"/>
    <property type="match status" value="1"/>
</dbReference>
<dbReference type="GO" id="GO:0004803">
    <property type="term" value="F:transposase activity"/>
    <property type="evidence" value="ECO:0007669"/>
    <property type="project" value="InterPro"/>
</dbReference>
<dbReference type="NCBIfam" id="NF033592">
    <property type="entry name" value="transpos_IS4_1"/>
    <property type="match status" value="1"/>
</dbReference>
<dbReference type="AlphaFoldDB" id="A0A3P6LUP5"/>
<dbReference type="InterPro" id="IPR047952">
    <property type="entry name" value="Transpos_IS4"/>
</dbReference>
<name>A0A3P6LUP5_SHIDY</name>
<evidence type="ECO:0000313" key="3">
    <source>
        <dbReference type="EMBL" id="VDG96187.1"/>
    </source>
</evidence>
<organism evidence="3 4">
    <name type="scientific">Shigella dysenteriae</name>
    <dbReference type="NCBI Taxonomy" id="622"/>
    <lineage>
        <taxon>Bacteria</taxon>
        <taxon>Pseudomonadati</taxon>
        <taxon>Pseudomonadota</taxon>
        <taxon>Gammaproteobacteria</taxon>
        <taxon>Enterobacterales</taxon>
        <taxon>Enterobacteriaceae</taxon>
        <taxon>Shigella</taxon>
    </lineage>
</organism>
<dbReference type="InterPro" id="IPR012337">
    <property type="entry name" value="RNaseH-like_sf"/>
</dbReference>
<protein>
    <submittedName>
        <fullName evidence="3">IS4 ORF</fullName>
    </submittedName>
</protein>
<dbReference type="SUPFAM" id="SSF53098">
    <property type="entry name" value="Ribonuclease H-like"/>
    <property type="match status" value="1"/>
</dbReference>
<proteinExistence type="predicted"/>
<feature type="domain" description="Transposase IS4-like" evidence="1">
    <location>
        <begin position="74"/>
        <end position="300"/>
    </location>
</feature>
<gene>
    <name evidence="3" type="ORF">NCTC11868_05299</name>
</gene>